<dbReference type="AlphaFoldDB" id="A0A0N8C7B3"/>
<accession>A0A0N8C7B3</accession>
<reference evidence="1" key="1">
    <citation type="submission" date="2015-10" db="EMBL/GenBank/DDBJ databases">
        <title>EvidentialGene: Evidence-directed Construction of Complete mRNA Transcriptomes without Genomes.</title>
        <authorList>
            <person name="Gilbert D.G."/>
        </authorList>
    </citation>
    <scope>NUCLEOTIDE SEQUENCE</scope>
</reference>
<name>A0A0N8C7B3_9CRUS</name>
<protein>
    <submittedName>
        <fullName evidence="1">Uncharacterized protein</fullName>
    </submittedName>
</protein>
<sequence>MNVRVASQKKKYVYYMRRRIEMTLVSFDVLSLSLSSPTLSLLRPCETQIKTWENNQSIAEWKG</sequence>
<dbReference type="EMBL" id="GDIQ01024600">
    <property type="protein sequence ID" value="JAN70137.1"/>
    <property type="molecule type" value="Transcribed_RNA"/>
</dbReference>
<evidence type="ECO:0000313" key="1">
    <source>
        <dbReference type="EMBL" id="JAN70137.1"/>
    </source>
</evidence>
<proteinExistence type="predicted"/>
<organism evidence="1">
    <name type="scientific">Daphnia magna</name>
    <dbReference type="NCBI Taxonomy" id="35525"/>
    <lineage>
        <taxon>Eukaryota</taxon>
        <taxon>Metazoa</taxon>
        <taxon>Ecdysozoa</taxon>
        <taxon>Arthropoda</taxon>
        <taxon>Crustacea</taxon>
        <taxon>Branchiopoda</taxon>
        <taxon>Diplostraca</taxon>
        <taxon>Cladocera</taxon>
        <taxon>Anomopoda</taxon>
        <taxon>Daphniidae</taxon>
        <taxon>Daphnia</taxon>
    </lineage>
</organism>